<dbReference type="EMBL" id="JABANE010000092">
    <property type="protein sequence ID" value="NME71266.1"/>
    <property type="molecule type" value="Genomic_DNA"/>
</dbReference>
<dbReference type="Proteomes" id="UP000576082">
    <property type="component" value="Unassembled WGS sequence"/>
</dbReference>
<organism evidence="1 2">
    <name type="scientific">Flammeovirga aprica JL-4</name>
    <dbReference type="NCBI Taxonomy" id="694437"/>
    <lineage>
        <taxon>Bacteria</taxon>
        <taxon>Pseudomonadati</taxon>
        <taxon>Bacteroidota</taxon>
        <taxon>Cytophagia</taxon>
        <taxon>Cytophagales</taxon>
        <taxon>Flammeovirgaceae</taxon>
        <taxon>Flammeovirga</taxon>
    </lineage>
</organism>
<comment type="caution">
    <text evidence="1">The sequence shown here is derived from an EMBL/GenBank/DDBJ whole genome shotgun (WGS) entry which is preliminary data.</text>
</comment>
<accession>A0A7X9RYW6</accession>
<proteinExistence type="predicted"/>
<dbReference type="RefSeq" id="WP_169659487.1">
    <property type="nucleotide sequence ID" value="NZ_JABANE010000092.1"/>
</dbReference>
<reference evidence="1 2" key="1">
    <citation type="submission" date="2020-04" db="EMBL/GenBank/DDBJ databases">
        <title>Flammeovirga sp. SR4, a novel species isolated from seawater.</title>
        <authorList>
            <person name="Wang X."/>
        </authorList>
    </citation>
    <scope>NUCLEOTIDE SEQUENCE [LARGE SCALE GENOMIC DNA]</scope>
    <source>
        <strain evidence="1 2">ATCC 23126</strain>
    </source>
</reference>
<evidence type="ECO:0000313" key="2">
    <source>
        <dbReference type="Proteomes" id="UP000576082"/>
    </source>
</evidence>
<sequence>MIRYSKCDDAEYDKRLSKDSLHLYIEEGFDKDVIEVMIDDNLSFKDSISTSEVLGMSEHLILGHKKNIKKVSIRLNDSKALITEFNSCDCSILKLNLIDSVLTLEFSNHTSMYR</sequence>
<keyword evidence="2" id="KW-1185">Reference proteome</keyword>
<dbReference type="AlphaFoldDB" id="A0A7X9RYW6"/>
<gene>
    <name evidence="1" type="ORF">HHU12_25095</name>
</gene>
<protein>
    <submittedName>
        <fullName evidence="1">Uncharacterized protein</fullName>
    </submittedName>
</protein>
<evidence type="ECO:0000313" key="1">
    <source>
        <dbReference type="EMBL" id="NME71266.1"/>
    </source>
</evidence>
<name>A0A7X9RYW6_9BACT</name>